<dbReference type="Proteomes" id="UP000254893">
    <property type="component" value="Unassembled WGS sequence"/>
</dbReference>
<proteinExistence type="predicted"/>
<evidence type="ECO:0000313" key="2">
    <source>
        <dbReference type="Proteomes" id="UP000254893"/>
    </source>
</evidence>
<sequence>MNNFMLNKQRENAAMPANFEILIKEARVSGYWIYHKSAGKWYTPEEFQDVARELYSRERDGRRNNSIDFSIRDPYSGLNDRVRWIDQMNTELQTFKKKIDDYFKVELKKKK</sequence>
<evidence type="ECO:0000313" key="1">
    <source>
        <dbReference type="EMBL" id="SUJ19026.1"/>
    </source>
</evidence>
<name>A0A380CHC8_SPHSI</name>
<dbReference type="AlphaFoldDB" id="A0A380CHC8"/>
<protein>
    <submittedName>
        <fullName evidence="1">Uncharacterized protein</fullName>
    </submittedName>
</protein>
<dbReference type="EMBL" id="UGYW01000002">
    <property type="protein sequence ID" value="SUJ19026.1"/>
    <property type="molecule type" value="Genomic_DNA"/>
</dbReference>
<reference evidence="1 2" key="1">
    <citation type="submission" date="2018-06" db="EMBL/GenBank/DDBJ databases">
        <authorList>
            <consortium name="Pathogen Informatics"/>
            <person name="Doyle S."/>
        </authorList>
    </citation>
    <scope>NUCLEOTIDE SEQUENCE [LARGE SCALE GENOMIC DNA]</scope>
    <source>
        <strain evidence="1 2">NCTC11388</strain>
    </source>
</reference>
<gene>
    <name evidence="1" type="ORF">NCTC11388_02814</name>
</gene>
<accession>A0A380CHC8</accession>
<organism evidence="1 2">
    <name type="scientific">Sphingobacterium spiritivorum</name>
    <name type="common">Flavobacterium spiritivorum</name>
    <dbReference type="NCBI Taxonomy" id="258"/>
    <lineage>
        <taxon>Bacteria</taxon>
        <taxon>Pseudomonadati</taxon>
        <taxon>Bacteroidota</taxon>
        <taxon>Sphingobacteriia</taxon>
        <taxon>Sphingobacteriales</taxon>
        <taxon>Sphingobacteriaceae</taxon>
        <taxon>Sphingobacterium</taxon>
    </lineage>
</organism>